<dbReference type="GO" id="GO:0008168">
    <property type="term" value="F:methyltransferase activity"/>
    <property type="evidence" value="ECO:0007669"/>
    <property type="project" value="UniProtKB-KW"/>
</dbReference>
<dbReference type="Gene3D" id="3.40.50.150">
    <property type="entry name" value="Vaccinia Virus protein VP39"/>
    <property type="match status" value="1"/>
</dbReference>
<dbReference type="STRING" id="694429.Pyrfu_0675"/>
<dbReference type="PANTHER" id="PTHR34203">
    <property type="entry name" value="METHYLTRANSFERASE, FKBM FAMILY PROTEIN"/>
    <property type="match status" value="1"/>
</dbReference>
<protein>
    <submittedName>
        <fullName evidence="2">Methyltransferase FkbM family</fullName>
    </submittedName>
</protein>
<dbReference type="InterPro" id="IPR006342">
    <property type="entry name" value="FkbM_mtfrase"/>
</dbReference>
<dbReference type="SUPFAM" id="SSF53335">
    <property type="entry name" value="S-adenosyl-L-methionine-dependent methyltransferases"/>
    <property type="match status" value="1"/>
</dbReference>
<dbReference type="EMBL" id="CP002838">
    <property type="protein sequence ID" value="AEM38544.1"/>
    <property type="molecule type" value="Genomic_DNA"/>
</dbReference>
<dbReference type="PANTHER" id="PTHR34203:SF15">
    <property type="entry name" value="SLL1173 PROTEIN"/>
    <property type="match status" value="1"/>
</dbReference>
<dbReference type="HOGENOM" id="CLU_867718_0_0_2"/>
<name>G0EHG9_PYRF1</name>
<dbReference type="InterPro" id="IPR052514">
    <property type="entry name" value="SAM-dependent_MTase"/>
</dbReference>
<dbReference type="GO" id="GO:0032259">
    <property type="term" value="P:methylation"/>
    <property type="evidence" value="ECO:0007669"/>
    <property type="project" value="UniProtKB-KW"/>
</dbReference>
<organism evidence="2 3">
    <name type="scientific">Pyrolobus fumarii (strain DSM 11204 / 1A)</name>
    <dbReference type="NCBI Taxonomy" id="694429"/>
    <lineage>
        <taxon>Archaea</taxon>
        <taxon>Thermoproteota</taxon>
        <taxon>Thermoprotei</taxon>
        <taxon>Desulfurococcales</taxon>
        <taxon>Pyrodictiaceae</taxon>
        <taxon>Pyrolobus</taxon>
    </lineage>
</organism>
<dbReference type="Proteomes" id="UP000001037">
    <property type="component" value="Chromosome"/>
</dbReference>
<gene>
    <name evidence="2" type="ordered locus">Pyrfu_0675</name>
</gene>
<keyword evidence="3" id="KW-1185">Reference proteome</keyword>
<dbReference type="RefSeq" id="WP_014026221.1">
    <property type="nucleotide sequence ID" value="NC_015931.1"/>
</dbReference>
<keyword evidence="2" id="KW-0489">Methyltransferase</keyword>
<sequence>MIKLIASRAYLFVRSTLNKMLIPKGFVAVKVNDNQLFFFDPSNSSQGFLLYTTGKYGSGTELLAQLFFSHIIKNGYVVVDVGAHFGFYTLIAAAKVGKSGLVMAFEPSKTNFRVLRVNILANRLTNVKLYKVALADENGRAVLGVPRGRLSGENTLAVNPSQAEQLEVVEVRRFDEIAEEEGISKVDVVKIDVEGAEYKVLKGFGNYLDTCKYIILEVHPSQMVKLGTSPKELYALLNRHGYNLYWLDKKAGIIPVSHNRLMSKILTRHHLICAKQDLELDKIRLRLMKYDLIVKSSFTRRQRLAMLFNNPKYIFRRQNI</sequence>
<dbReference type="InParanoid" id="G0EHG9"/>
<dbReference type="Pfam" id="PF05050">
    <property type="entry name" value="Methyltransf_21"/>
    <property type="match status" value="1"/>
</dbReference>
<dbReference type="GeneID" id="11139141"/>
<dbReference type="AlphaFoldDB" id="G0EHG9"/>
<evidence type="ECO:0000313" key="3">
    <source>
        <dbReference type="Proteomes" id="UP000001037"/>
    </source>
</evidence>
<dbReference type="InterPro" id="IPR029063">
    <property type="entry name" value="SAM-dependent_MTases_sf"/>
</dbReference>
<proteinExistence type="predicted"/>
<keyword evidence="2" id="KW-0808">Transferase</keyword>
<dbReference type="KEGG" id="pfm:Pyrfu_0675"/>
<accession>G0EHG9</accession>
<dbReference type="eggNOG" id="arCOG01402">
    <property type="taxonomic scope" value="Archaea"/>
</dbReference>
<dbReference type="NCBIfam" id="TIGR01444">
    <property type="entry name" value="fkbM_fam"/>
    <property type="match status" value="1"/>
</dbReference>
<evidence type="ECO:0000313" key="2">
    <source>
        <dbReference type="EMBL" id="AEM38544.1"/>
    </source>
</evidence>
<reference evidence="2 3" key="1">
    <citation type="journal article" date="2011" name="Stand. Genomic Sci.">
        <title>Complete genome sequence of the hyperthermophilic chemolithoautotroph Pyrolobus fumarii type strain (1A).</title>
        <authorList>
            <person name="Anderson I."/>
            <person name="Goker M."/>
            <person name="Nolan M."/>
            <person name="Lucas S."/>
            <person name="Hammon N."/>
            <person name="Deshpande S."/>
            <person name="Cheng J.F."/>
            <person name="Tapia R."/>
            <person name="Han C."/>
            <person name="Goodwin L."/>
            <person name="Pitluck S."/>
            <person name="Huntemann M."/>
            <person name="Liolios K."/>
            <person name="Ivanova N."/>
            <person name="Pagani I."/>
            <person name="Mavromatis K."/>
            <person name="Ovchinikova G."/>
            <person name="Pati A."/>
            <person name="Chen A."/>
            <person name="Palaniappan K."/>
            <person name="Land M."/>
            <person name="Hauser L."/>
            <person name="Brambilla E.M."/>
            <person name="Huber H."/>
            <person name="Yasawong M."/>
            <person name="Rohde M."/>
            <person name="Spring S."/>
            <person name="Abt B."/>
            <person name="Sikorski J."/>
            <person name="Wirth R."/>
            <person name="Detter J.C."/>
            <person name="Woyke T."/>
            <person name="Bristow J."/>
            <person name="Eisen J.A."/>
            <person name="Markowitz V."/>
            <person name="Hugenholtz P."/>
            <person name="Kyrpides N.C."/>
            <person name="Klenk H.P."/>
            <person name="Lapidus A."/>
        </authorList>
    </citation>
    <scope>NUCLEOTIDE SEQUENCE [LARGE SCALE GENOMIC DNA]</scope>
    <source>
        <strain evidence="3">DSM 11204 / 1A</strain>
    </source>
</reference>
<dbReference type="OrthoDB" id="275825at2157"/>
<evidence type="ECO:0000259" key="1">
    <source>
        <dbReference type="Pfam" id="PF05050"/>
    </source>
</evidence>
<feature type="domain" description="Methyltransferase FkbM" evidence="1">
    <location>
        <begin position="80"/>
        <end position="243"/>
    </location>
</feature>